<organism evidence="2 3">
    <name type="scientific">Variovorax defluvii</name>
    <dbReference type="NCBI Taxonomy" id="913761"/>
    <lineage>
        <taxon>Bacteria</taxon>
        <taxon>Pseudomonadati</taxon>
        <taxon>Pseudomonadota</taxon>
        <taxon>Betaproteobacteria</taxon>
        <taxon>Burkholderiales</taxon>
        <taxon>Comamonadaceae</taxon>
        <taxon>Variovorax</taxon>
    </lineage>
</organism>
<gene>
    <name evidence="2" type="ORF">GCM10023165_38020</name>
</gene>
<evidence type="ECO:0000256" key="1">
    <source>
        <dbReference type="SAM" id="SignalP"/>
    </source>
</evidence>
<evidence type="ECO:0000313" key="2">
    <source>
        <dbReference type="EMBL" id="GAA4350593.1"/>
    </source>
</evidence>
<accession>A0ABP8I3I9</accession>
<comment type="caution">
    <text evidence="2">The sequence shown here is derived from an EMBL/GenBank/DDBJ whole genome shotgun (WGS) entry which is preliminary data.</text>
</comment>
<dbReference type="EMBL" id="BAABGJ010000071">
    <property type="protein sequence ID" value="GAA4350593.1"/>
    <property type="molecule type" value="Genomic_DNA"/>
</dbReference>
<evidence type="ECO:0000313" key="3">
    <source>
        <dbReference type="Proteomes" id="UP001500975"/>
    </source>
</evidence>
<keyword evidence="3" id="KW-1185">Reference proteome</keyword>
<reference evidence="3" key="1">
    <citation type="journal article" date="2019" name="Int. J. Syst. Evol. Microbiol.">
        <title>The Global Catalogue of Microorganisms (GCM) 10K type strain sequencing project: providing services to taxonomists for standard genome sequencing and annotation.</title>
        <authorList>
            <consortium name="The Broad Institute Genomics Platform"/>
            <consortium name="The Broad Institute Genome Sequencing Center for Infectious Disease"/>
            <person name="Wu L."/>
            <person name="Ma J."/>
        </authorList>
    </citation>
    <scope>NUCLEOTIDE SEQUENCE [LARGE SCALE GENOMIC DNA]</scope>
    <source>
        <strain evidence="3">JCM 17804</strain>
    </source>
</reference>
<feature type="chain" id="PRO_5046767773" evidence="1">
    <location>
        <begin position="25"/>
        <end position="156"/>
    </location>
</feature>
<dbReference type="RefSeq" id="WP_345539860.1">
    <property type="nucleotide sequence ID" value="NZ_BAABGJ010000071.1"/>
</dbReference>
<dbReference type="Proteomes" id="UP001500975">
    <property type="component" value="Unassembled WGS sequence"/>
</dbReference>
<proteinExistence type="predicted"/>
<protein>
    <submittedName>
        <fullName evidence="2">Uncharacterized protein</fullName>
    </submittedName>
</protein>
<name>A0ABP8I3I9_9BURK</name>
<sequence length="156" mass="16969">MTVCRLLRPLAALLVLVTAAAAGAATYRVDDTGTHLSQPVTPMRWRQLAPGRAGDHTVEGRLAVALRLRLSPWLNRPARLYMGLAPTEGAQMVATWRTQGRLLPGTLRGGGRTLVFEGVVRDALLEETIVLDLTADGRTIEGPQALQFFFEIEVTP</sequence>
<feature type="signal peptide" evidence="1">
    <location>
        <begin position="1"/>
        <end position="24"/>
    </location>
</feature>
<keyword evidence="1" id="KW-0732">Signal</keyword>